<keyword evidence="7" id="KW-1185">Reference proteome</keyword>
<keyword evidence="3" id="KW-0106">Calcium</keyword>
<protein>
    <recommendedName>
        <fullName evidence="5">EF-hand domain-containing protein</fullName>
    </recommendedName>
</protein>
<dbReference type="Proteomes" id="UP000193642">
    <property type="component" value="Unassembled WGS sequence"/>
</dbReference>
<evidence type="ECO:0000313" key="6">
    <source>
        <dbReference type="EMBL" id="ORY52084.1"/>
    </source>
</evidence>
<keyword evidence="2" id="KW-0677">Repeat</keyword>
<feature type="chain" id="PRO_5012124117" description="EF-hand domain-containing protein" evidence="4">
    <location>
        <begin position="22"/>
        <end position="128"/>
    </location>
</feature>
<dbReference type="PROSITE" id="PS50222">
    <property type="entry name" value="EF_HAND_2"/>
    <property type="match status" value="1"/>
</dbReference>
<feature type="signal peptide" evidence="4">
    <location>
        <begin position="1"/>
        <end position="21"/>
    </location>
</feature>
<evidence type="ECO:0000256" key="4">
    <source>
        <dbReference type="SAM" id="SignalP"/>
    </source>
</evidence>
<dbReference type="PANTHER" id="PTHR23104:SF1">
    <property type="entry name" value="EF-HAND DOMAIN-CONTAINING PROTEIN"/>
    <property type="match status" value="1"/>
</dbReference>
<dbReference type="OrthoDB" id="289247at2759"/>
<accession>A0A1Y2CZ00</accession>
<evidence type="ECO:0000256" key="2">
    <source>
        <dbReference type="ARBA" id="ARBA00022737"/>
    </source>
</evidence>
<dbReference type="PROSITE" id="PS00018">
    <property type="entry name" value="EF_HAND_1"/>
    <property type="match status" value="2"/>
</dbReference>
<organism evidence="6 7">
    <name type="scientific">Rhizoclosmatium globosum</name>
    <dbReference type="NCBI Taxonomy" id="329046"/>
    <lineage>
        <taxon>Eukaryota</taxon>
        <taxon>Fungi</taxon>
        <taxon>Fungi incertae sedis</taxon>
        <taxon>Chytridiomycota</taxon>
        <taxon>Chytridiomycota incertae sedis</taxon>
        <taxon>Chytridiomycetes</taxon>
        <taxon>Chytridiales</taxon>
        <taxon>Chytriomycetaceae</taxon>
        <taxon>Rhizoclosmatium</taxon>
    </lineage>
</organism>
<dbReference type="PANTHER" id="PTHR23104">
    <property type="entry name" value="MULTIPLE COAGULATION FACTOR DEFICIENCY PROTEIN 2 NEURAL STEM CELL DERIVED NEURONAL SURVIVAL PROTEIN"/>
    <property type="match status" value="1"/>
</dbReference>
<proteinExistence type="predicted"/>
<dbReference type="STRING" id="329046.A0A1Y2CZ00"/>
<sequence length="128" mass="14430">MPRLLSTVLLVAITLSSIASASRGASAFRGDIHQSSQQFRDAHQNTPNVKKADDLYLFFSIHDYDHNGHLDGHELRVAFTEFETKEKGFTTLEDVEKLIDESLSKYDTNNDGLIGWSEWITGQRNSQS</sequence>
<dbReference type="InterPro" id="IPR011992">
    <property type="entry name" value="EF-hand-dom_pair"/>
</dbReference>
<dbReference type="InterPro" id="IPR018247">
    <property type="entry name" value="EF_Hand_1_Ca_BS"/>
</dbReference>
<feature type="domain" description="EF-hand" evidence="5">
    <location>
        <begin position="50"/>
        <end position="85"/>
    </location>
</feature>
<evidence type="ECO:0000256" key="3">
    <source>
        <dbReference type="ARBA" id="ARBA00022837"/>
    </source>
</evidence>
<gene>
    <name evidence="6" type="ORF">BCR33DRAFT_712287</name>
</gene>
<reference evidence="6 7" key="1">
    <citation type="submission" date="2016-07" db="EMBL/GenBank/DDBJ databases">
        <title>Pervasive Adenine N6-methylation of Active Genes in Fungi.</title>
        <authorList>
            <consortium name="DOE Joint Genome Institute"/>
            <person name="Mondo S.J."/>
            <person name="Dannebaum R.O."/>
            <person name="Kuo R.C."/>
            <person name="Labutti K."/>
            <person name="Haridas S."/>
            <person name="Kuo A."/>
            <person name="Salamov A."/>
            <person name="Ahrendt S.R."/>
            <person name="Lipzen A."/>
            <person name="Sullivan W."/>
            <person name="Andreopoulos W.B."/>
            <person name="Clum A."/>
            <person name="Lindquist E."/>
            <person name="Daum C."/>
            <person name="Ramamoorthy G.K."/>
            <person name="Gryganskyi A."/>
            <person name="Culley D."/>
            <person name="Magnuson J.K."/>
            <person name="James T.Y."/>
            <person name="O'Malley M.A."/>
            <person name="Stajich J.E."/>
            <person name="Spatafora J.W."/>
            <person name="Visel A."/>
            <person name="Grigoriev I.V."/>
        </authorList>
    </citation>
    <scope>NUCLEOTIDE SEQUENCE [LARGE SCALE GENOMIC DNA]</scope>
    <source>
        <strain evidence="6 7">JEL800</strain>
    </source>
</reference>
<evidence type="ECO:0000256" key="1">
    <source>
        <dbReference type="ARBA" id="ARBA00022729"/>
    </source>
</evidence>
<dbReference type="InterPro" id="IPR052110">
    <property type="entry name" value="MCFD2-like"/>
</dbReference>
<dbReference type="AlphaFoldDB" id="A0A1Y2CZ00"/>
<dbReference type="Gene3D" id="1.10.238.10">
    <property type="entry name" value="EF-hand"/>
    <property type="match status" value="1"/>
</dbReference>
<dbReference type="EMBL" id="MCGO01000004">
    <property type="protein sequence ID" value="ORY52084.1"/>
    <property type="molecule type" value="Genomic_DNA"/>
</dbReference>
<dbReference type="Pfam" id="PF13499">
    <property type="entry name" value="EF-hand_7"/>
    <property type="match status" value="1"/>
</dbReference>
<comment type="caution">
    <text evidence="6">The sequence shown here is derived from an EMBL/GenBank/DDBJ whole genome shotgun (WGS) entry which is preliminary data.</text>
</comment>
<evidence type="ECO:0000313" key="7">
    <source>
        <dbReference type="Proteomes" id="UP000193642"/>
    </source>
</evidence>
<dbReference type="SUPFAM" id="SSF47473">
    <property type="entry name" value="EF-hand"/>
    <property type="match status" value="1"/>
</dbReference>
<evidence type="ECO:0000259" key="5">
    <source>
        <dbReference type="PROSITE" id="PS50222"/>
    </source>
</evidence>
<keyword evidence="1 4" id="KW-0732">Signal</keyword>
<dbReference type="InterPro" id="IPR002048">
    <property type="entry name" value="EF_hand_dom"/>
</dbReference>
<dbReference type="GO" id="GO:0005509">
    <property type="term" value="F:calcium ion binding"/>
    <property type="evidence" value="ECO:0007669"/>
    <property type="project" value="InterPro"/>
</dbReference>
<name>A0A1Y2CZ00_9FUNG</name>